<sequence>MDSQSTPGFPKGGRDGVVEEMTLMQKIHGLYKGTVEKVTKHRTVSAFKEKGVLSVDEFVLASDNLVSKCPTWTWESGDPGKRVDYLPADKQFLITRNVPCLRRASAVEEEYEAAGGEYLLDDKDEWVATHGNPKVMKKSEEEDLPSIETLEISKSQSIQTIPSYFGGEQEEDIPDMSEDHDLTHLIKEACATRHPIQSSGFISIDCGSNESYVDPTTTIEYKADRPYISTGETHTISPDAPAPPSRALQTLRSFPTGDRNCYDIDISSGGKGKKYIFLKISKKYLVRVVLFYGNYDGLDSPPEFDLYVGVDHWTTTVGRGEEKAYEMVMVARTETVSVCLVNTKKGTPYLSAIELRPLGDGGSSLYAAATEDTCLRLVERHNYAPLTEKKIRYPNDKHDRIWEPDPATTPPTLSTRSATTANSGYDPPSAVMGTASTGDLHHQWNNAFPNHPPILGFHVYLHFMEVTILNSNESRLIDIYFNDKVFRRGFQPKYMYADTVFNADPLPAVSNASYGLSRGVGSTLPPLLNAVEIYAAADWGITSSTFDQDVDAIQQIKRTYGIERNWMGDPCLPNAYSWSGLACSKDNLPRIISLNLSSSRLNGKISASFADLKLIERLYLKNTSYHNENKLISSCGQKMRINMEKGLTEVSGPSHQGEHMNCFGVGFSTSQTNSTDSNFKFDYSTSADDSTRKGEIRGRSFRLDNLEFTDVDVLQMTNNFEKEIGKGGFGTVYLGEKYDGTQVAVKRLKEMSQGSRMFLNEVYVWRKSKGLPIRYFQYNFYREGSDVYSFGVVLLQLITGKHVHVVEASDMTHITEWVEKKSEISDIVDPRLKGSFQKMSIEKAIDLAKKCTLSNSSSRPTMGHVLSELTAS</sequence>
<dbReference type="Gene3D" id="1.10.510.10">
    <property type="entry name" value="Transferase(Phosphotransferase) domain 1"/>
    <property type="match status" value="1"/>
</dbReference>
<reference evidence="7" key="2">
    <citation type="submission" date="2023-06" db="EMBL/GenBank/DDBJ databases">
        <authorList>
            <person name="Ma L."/>
            <person name="Liu K.-W."/>
            <person name="Li Z."/>
            <person name="Hsiao Y.-Y."/>
            <person name="Qi Y."/>
            <person name="Fu T."/>
            <person name="Tang G."/>
            <person name="Zhang D."/>
            <person name="Sun W.-H."/>
            <person name="Liu D.-K."/>
            <person name="Li Y."/>
            <person name="Chen G.-Z."/>
            <person name="Liu X.-D."/>
            <person name="Liao X.-Y."/>
            <person name="Jiang Y.-T."/>
            <person name="Yu X."/>
            <person name="Hao Y."/>
            <person name="Huang J."/>
            <person name="Zhao X.-W."/>
            <person name="Ke S."/>
            <person name="Chen Y.-Y."/>
            <person name="Wu W.-L."/>
            <person name="Hsu J.-L."/>
            <person name="Lin Y.-F."/>
            <person name="Huang M.-D."/>
            <person name="Li C.-Y."/>
            <person name="Huang L."/>
            <person name="Wang Z.-W."/>
            <person name="Zhao X."/>
            <person name="Zhong W.-Y."/>
            <person name="Peng D.-H."/>
            <person name="Ahmad S."/>
            <person name="Lan S."/>
            <person name="Zhang J.-S."/>
            <person name="Tsai W.-C."/>
            <person name="Van De Peer Y."/>
            <person name="Liu Z.-J."/>
        </authorList>
    </citation>
    <scope>NUCLEOTIDE SEQUENCE</scope>
    <source>
        <strain evidence="7">CP</strain>
        <tissue evidence="7">Leaves</tissue>
    </source>
</reference>
<dbReference type="GO" id="GO:0005886">
    <property type="term" value="C:plasma membrane"/>
    <property type="evidence" value="ECO:0007669"/>
    <property type="project" value="UniProtKB-SubCell"/>
</dbReference>
<dbReference type="PROSITE" id="PS00107">
    <property type="entry name" value="PROTEIN_KINASE_ATP"/>
    <property type="match status" value="1"/>
</dbReference>
<keyword evidence="8" id="KW-1185">Reference proteome</keyword>
<dbReference type="AlphaFoldDB" id="A0AAV9EHK5"/>
<dbReference type="Gene3D" id="3.30.200.20">
    <property type="entry name" value="Phosphorylase Kinase, domain 1"/>
    <property type="match status" value="1"/>
</dbReference>
<dbReference type="EMBL" id="JAUJYO010000007">
    <property type="protein sequence ID" value="KAK1312584.1"/>
    <property type="molecule type" value="Genomic_DNA"/>
</dbReference>
<dbReference type="GO" id="GO:0004672">
    <property type="term" value="F:protein kinase activity"/>
    <property type="evidence" value="ECO:0007669"/>
    <property type="project" value="InterPro"/>
</dbReference>
<dbReference type="Pfam" id="PF12819">
    <property type="entry name" value="Malectin_like"/>
    <property type="match status" value="1"/>
</dbReference>
<proteinExistence type="predicted"/>
<dbReference type="SMART" id="SM00220">
    <property type="entry name" value="S_TKc"/>
    <property type="match status" value="1"/>
</dbReference>
<dbReference type="GO" id="GO:0006914">
    <property type="term" value="P:autophagy"/>
    <property type="evidence" value="ECO:0007669"/>
    <property type="project" value="UniProtKB-KW"/>
</dbReference>
<comment type="caution">
    <text evidence="7">The sequence shown here is derived from an EMBL/GenBank/DDBJ whole genome shotgun (WGS) entry which is preliminary data.</text>
</comment>
<protein>
    <submittedName>
        <fullName evidence="7">LRR receptor-like serine/threonine-protein kinase</fullName>
    </submittedName>
</protein>
<feature type="binding site" evidence="4">
    <location>
        <position position="746"/>
    </location>
    <ligand>
        <name>ATP</name>
        <dbReference type="ChEBI" id="CHEBI:30616"/>
    </ligand>
</feature>
<keyword evidence="4" id="KW-0067">ATP-binding</keyword>
<feature type="domain" description="Protein kinase" evidence="6">
    <location>
        <begin position="718"/>
        <end position="872"/>
    </location>
</feature>
<name>A0AAV9EHK5_ACOCL</name>
<dbReference type="InterPro" id="IPR007135">
    <property type="entry name" value="Atg3/Atg10"/>
</dbReference>
<dbReference type="SUPFAM" id="SSF56112">
    <property type="entry name" value="Protein kinase-like (PK-like)"/>
    <property type="match status" value="1"/>
</dbReference>
<keyword evidence="4" id="KW-0547">Nucleotide-binding</keyword>
<dbReference type="Proteomes" id="UP001180020">
    <property type="component" value="Unassembled WGS sequence"/>
</dbReference>
<keyword evidence="2" id="KW-0833">Ubl conjugation pathway</keyword>
<dbReference type="Pfam" id="PF03987">
    <property type="entry name" value="Autophagy_act_C"/>
    <property type="match status" value="1"/>
</dbReference>
<evidence type="ECO:0000256" key="5">
    <source>
        <dbReference type="SAM" id="MobiDB-lite"/>
    </source>
</evidence>
<gene>
    <name evidence="7" type="ORF">QJS10_CPA07g00965</name>
</gene>
<dbReference type="InterPro" id="IPR032675">
    <property type="entry name" value="LRR_dom_sf"/>
</dbReference>
<comment type="subcellular location">
    <subcellularLocation>
        <location evidence="1">Cell membrane</location>
        <topology evidence="1">Single-pass membrane protein</topology>
    </subcellularLocation>
</comment>
<evidence type="ECO:0000256" key="2">
    <source>
        <dbReference type="ARBA" id="ARBA00022786"/>
    </source>
</evidence>
<dbReference type="InterPro" id="IPR024788">
    <property type="entry name" value="Malectin-like_Carb-bd_dom"/>
</dbReference>
<evidence type="ECO:0000256" key="1">
    <source>
        <dbReference type="ARBA" id="ARBA00004162"/>
    </source>
</evidence>
<evidence type="ECO:0000256" key="4">
    <source>
        <dbReference type="PROSITE-ProRule" id="PRU10141"/>
    </source>
</evidence>
<dbReference type="GO" id="GO:0005524">
    <property type="term" value="F:ATP binding"/>
    <property type="evidence" value="ECO:0007669"/>
    <property type="project" value="UniProtKB-UniRule"/>
</dbReference>
<feature type="compositionally biased region" description="Polar residues" evidence="5">
    <location>
        <begin position="410"/>
        <end position="423"/>
    </location>
</feature>
<keyword evidence="7" id="KW-0675">Receptor</keyword>
<dbReference type="GO" id="GO:0019787">
    <property type="term" value="F:ubiquitin-like protein transferase activity"/>
    <property type="evidence" value="ECO:0007669"/>
    <property type="project" value="InterPro"/>
</dbReference>
<evidence type="ECO:0000256" key="3">
    <source>
        <dbReference type="ARBA" id="ARBA00023006"/>
    </source>
</evidence>
<evidence type="ECO:0000259" key="6">
    <source>
        <dbReference type="PROSITE" id="PS50011"/>
    </source>
</evidence>
<dbReference type="Gene3D" id="3.80.10.10">
    <property type="entry name" value="Ribonuclease Inhibitor"/>
    <property type="match status" value="1"/>
</dbReference>
<organism evidence="7 8">
    <name type="scientific">Acorus calamus</name>
    <name type="common">Sweet flag</name>
    <dbReference type="NCBI Taxonomy" id="4465"/>
    <lineage>
        <taxon>Eukaryota</taxon>
        <taxon>Viridiplantae</taxon>
        <taxon>Streptophyta</taxon>
        <taxon>Embryophyta</taxon>
        <taxon>Tracheophyta</taxon>
        <taxon>Spermatophyta</taxon>
        <taxon>Magnoliopsida</taxon>
        <taxon>Liliopsida</taxon>
        <taxon>Acoraceae</taxon>
        <taxon>Acorus</taxon>
    </lineage>
</organism>
<dbReference type="InterPro" id="IPR017441">
    <property type="entry name" value="Protein_kinase_ATP_BS"/>
</dbReference>
<keyword evidence="3" id="KW-0072">Autophagy</keyword>
<dbReference type="PANTHER" id="PTHR45631">
    <property type="entry name" value="OS07G0107800 PROTEIN-RELATED"/>
    <property type="match status" value="1"/>
</dbReference>
<keyword evidence="7" id="KW-0418">Kinase</keyword>
<keyword evidence="7" id="KW-0808">Transferase</keyword>
<dbReference type="InterPro" id="IPR000719">
    <property type="entry name" value="Prot_kinase_dom"/>
</dbReference>
<evidence type="ECO:0000313" key="8">
    <source>
        <dbReference type="Proteomes" id="UP001180020"/>
    </source>
</evidence>
<reference evidence="7" key="1">
    <citation type="journal article" date="2023" name="Nat. Commun.">
        <title>Diploid and tetraploid genomes of Acorus and the evolution of monocots.</title>
        <authorList>
            <person name="Ma L."/>
            <person name="Liu K.W."/>
            <person name="Li Z."/>
            <person name="Hsiao Y.Y."/>
            <person name="Qi Y."/>
            <person name="Fu T."/>
            <person name="Tang G.D."/>
            <person name="Zhang D."/>
            <person name="Sun W.H."/>
            <person name="Liu D.K."/>
            <person name="Li Y."/>
            <person name="Chen G.Z."/>
            <person name="Liu X.D."/>
            <person name="Liao X.Y."/>
            <person name="Jiang Y.T."/>
            <person name="Yu X."/>
            <person name="Hao Y."/>
            <person name="Huang J."/>
            <person name="Zhao X.W."/>
            <person name="Ke S."/>
            <person name="Chen Y.Y."/>
            <person name="Wu W.L."/>
            <person name="Hsu J.L."/>
            <person name="Lin Y.F."/>
            <person name="Huang M.D."/>
            <person name="Li C.Y."/>
            <person name="Huang L."/>
            <person name="Wang Z.W."/>
            <person name="Zhao X."/>
            <person name="Zhong W.Y."/>
            <person name="Peng D.H."/>
            <person name="Ahmad S."/>
            <person name="Lan S."/>
            <person name="Zhang J.S."/>
            <person name="Tsai W.C."/>
            <person name="Van de Peer Y."/>
            <person name="Liu Z.J."/>
        </authorList>
    </citation>
    <scope>NUCLEOTIDE SEQUENCE</scope>
    <source>
        <strain evidence="7">CP</strain>
    </source>
</reference>
<feature type="region of interest" description="Disordered" evidence="5">
    <location>
        <begin position="397"/>
        <end position="427"/>
    </location>
</feature>
<dbReference type="PROSITE" id="PS50011">
    <property type="entry name" value="PROTEIN_KINASE_DOM"/>
    <property type="match status" value="1"/>
</dbReference>
<dbReference type="InterPro" id="IPR011009">
    <property type="entry name" value="Kinase-like_dom_sf"/>
</dbReference>
<accession>A0AAV9EHK5</accession>
<evidence type="ECO:0000313" key="7">
    <source>
        <dbReference type="EMBL" id="KAK1312584.1"/>
    </source>
</evidence>
<dbReference type="PANTHER" id="PTHR45631:SF68">
    <property type="entry name" value="REPEAT FAMILY PROTEIN, PUTATIVE, EXPRESSED-RELATED"/>
    <property type="match status" value="1"/>
</dbReference>